<dbReference type="Proteomes" id="UP000828390">
    <property type="component" value="Unassembled WGS sequence"/>
</dbReference>
<evidence type="ECO:0000313" key="2">
    <source>
        <dbReference type="Proteomes" id="UP000828390"/>
    </source>
</evidence>
<accession>A0A9D4MTD0</accession>
<name>A0A9D4MTD0_DREPO</name>
<organism evidence="1 2">
    <name type="scientific">Dreissena polymorpha</name>
    <name type="common">Zebra mussel</name>
    <name type="synonym">Mytilus polymorpha</name>
    <dbReference type="NCBI Taxonomy" id="45954"/>
    <lineage>
        <taxon>Eukaryota</taxon>
        <taxon>Metazoa</taxon>
        <taxon>Spiralia</taxon>
        <taxon>Lophotrochozoa</taxon>
        <taxon>Mollusca</taxon>
        <taxon>Bivalvia</taxon>
        <taxon>Autobranchia</taxon>
        <taxon>Heteroconchia</taxon>
        <taxon>Euheterodonta</taxon>
        <taxon>Imparidentia</taxon>
        <taxon>Neoheterodontei</taxon>
        <taxon>Myida</taxon>
        <taxon>Dreissenoidea</taxon>
        <taxon>Dreissenidae</taxon>
        <taxon>Dreissena</taxon>
    </lineage>
</organism>
<proteinExistence type="predicted"/>
<evidence type="ECO:0000313" key="1">
    <source>
        <dbReference type="EMBL" id="KAH3881424.1"/>
    </source>
</evidence>
<reference evidence="1" key="2">
    <citation type="submission" date="2020-11" db="EMBL/GenBank/DDBJ databases">
        <authorList>
            <person name="McCartney M.A."/>
            <person name="Auch B."/>
            <person name="Kono T."/>
            <person name="Mallez S."/>
            <person name="Becker A."/>
            <person name="Gohl D.M."/>
            <person name="Silverstein K.A.T."/>
            <person name="Koren S."/>
            <person name="Bechman K.B."/>
            <person name="Herman A."/>
            <person name="Abrahante J.E."/>
            <person name="Garbe J."/>
        </authorList>
    </citation>
    <scope>NUCLEOTIDE SEQUENCE</scope>
    <source>
        <strain evidence="1">Duluth1</strain>
        <tissue evidence="1">Whole animal</tissue>
    </source>
</reference>
<keyword evidence="2" id="KW-1185">Reference proteome</keyword>
<gene>
    <name evidence="1" type="ORF">DPMN_005350</name>
</gene>
<reference evidence="1" key="1">
    <citation type="journal article" date="2019" name="bioRxiv">
        <title>The Genome of the Zebra Mussel, Dreissena polymorpha: A Resource for Invasive Species Research.</title>
        <authorList>
            <person name="McCartney M.A."/>
            <person name="Auch B."/>
            <person name="Kono T."/>
            <person name="Mallez S."/>
            <person name="Zhang Y."/>
            <person name="Obille A."/>
            <person name="Becker A."/>
            <person name="Abrahante J.E."/>
            <person name="Garbe J."/>
            <person name="Badalamenti J.P."/>
            <person name="Herman A."/>
            <person name="Mangelson H."/>
            <person name="Liachko I."/>
            <person name="Sullivan S."/>
            <person name="Sone E.D."/>
            <person name="Koren S."/>
            <person name="Silverstein K.A.T."/>
            <person name="Beckman K.B."/>
            <person name="Gohl D.M."/>
        </authorList>
    </citation>
    <scope>NUCLEOTIDE SEQUENCE</scope>
    <source>
        <strain evidence="1">Duluth1</strain>
        <tissue evidence="1">Whole animal</tissue>
    </source>
</reference>
<comment type="caution">
    <text evidence="1">The sequence shown here is derived from an EMBL/GenBank/DDBJ whole genome shotgun (WGS) entry which is preliminary data.</text>
</comment>
<dbReference type="EMBL" id="JAIWYP010000001">
    <property type="protein sequence ID" value="KAH3881424.1"/>
    <property type="molecule type" value="Genomic_DNA"/>
</dbReference>
<sequence length="112" mass="12760">MVFGTIFECLGVYRRSLAPSSSVWEFTDVLRQCLRLSGSSQTVFGTVCDSVGVHRLFGTVFESWEFTNRLWHFCDCLGVLIWEDGSIRDGLYCCHTWSTDSRIYAWVVGVCP</sequence>
<dbReference type="AlphaFoldDB" id="A0A9D4MTD0"/>
<protein>
    <submittedName>
        <fullName evidence="1">Uncharacterized protein</fullName>
    </submittedName>
</protein>